<dbReference type="Proteomes" id="UP001632038">
    <property type="component" value="Unassembled WGS sequence"/>
</dbReference>
<comment type="caution">
    <text evidence="1">The sequence shown here is derived from an EMBL/GenBank/DDBJ whole genome shotgun (WGS) entry which is preliminary data.</text>
</comment>
<keyword evidence="2" id="KW-1185">Reference proteome</keyword>
<sequence length="123" mass="14138">MAIRFSLCSSLTLPPNNHDPNKGSNRSRFLMCAKNGISDNHQIKLSDQHKIKVFEDRSTGIVCYKDENGEIICEGYDEGPRFHHQISRCSSNSSRDMEIIDLLQRCWIHVVDENEFKIAENNV</sequence>
<proteinExistence type="predicted"/>
<dbReference type="EMBL" id="JAVIJP010000032">
    <property type="protein sequence ID" value="KAL3632106.1"/>
    <property type="molecule type" value="Genomic_DNA"/>
</dbReference>
<organism evidence="1 2">
    <name type="scientific">Castilleja foliolosa</name>
    <dbReference type="NCBI Taxonomy" id="1961234"/>
    <lineage>
        <taxon>Eukaryota</taxon>
        <taxon>Viridiplantae</taxon>
        <taxon>Streptophyta</taxon>
        <taxon>Embryophyta</taxon>
        <taxon>Tracheophyta</taxon>
        <taxon>Spermatophyta</taxon>
        <taxon>Magnoliopsida</taxon>
        <taxon>eudicotyledons</taxon>
        <taxon>Gunneridae</taxon>
        <taxon>Pentapetalae</taxon>
        <taxon>asterids</taxon>
        <taxon>lamiids</taxon>
        <taxon>Lamiales</taxon>
        <taxon>Orobanchaceae</taxon>
        <taxon>Pedicularideae</taxon>
        <taxon>Castillejinae</taxon>
        <taxon>Castilleja</taxon>
    </lineage>
</organism>
<evidence type="ECO:0000313" key="1">
    <source>
        <dbReference type="EMBL" id="KAL3632106.1"/>
    </source>
</evidence>
<dbReference type="PANTHER" id="PTHR34206:SF1">
    <property type="entry name" value="OS10G0390701 PROTEIN"/>
    <property type="match status" value="1"/>
</dbReference>
<reference evidence="2" key="1">
    <citation type="journal article" date="2024" name="IScience">
        <title>Strigolactones Initiate the Formation of Haustorium-like Structures in Castilleja.</title>
        <authorList>
            <person name="Buerger M."/>
            <person name="Peterson D."/>
            <person name="Chory J."/>
        </authorList>
    </citation>
    <scope>NUCLEOTIDE SEQUENCE [LARGE SCALE GENOMIC DNA]</scope>
</reference>
<accession>A0ABD3CQ51</accession>
<dbReference type="PANTHER" id="PTHR34206">
    <property type="entry name" value="OS06G0193300 PROTEIN"/>
    <property type="match status" value="1"/>
</dbReference>
<name>A0ABD3CQ51_9LAMI</name>
<protein>
    <submittedName>
        <fullName evidence="1">Uncharacterized protein</fullName>
    </submittedName>
</protein>
<evidence type="ECO:0000313" key="2">
    <source>
        <dbReference type="Proteomes" id="UP001632038"/>
    </source>
</evidence>
<dbReference type="AlphaFoldDB" id="A0ABD3CQ51"/>
<gene>
    <name evidence="1" type="ORF">CASFOL_025090</name>
</gene>